<reference evidence="1" key="1">
    <citation type="submission" date="2019-12" db="EMBL/GenBank/DDBJ databases">
        <title>An insight into the sialome of adult female Ixodes ricinus ticks feeding for 6 days.</title>
        <authorList>
            <person name="Perner J."/>
            <person name="Ribeiro J.M.C."/>
        </authorList>
    </citation>
    <scope>NUCLEOTIDE SEQUENCE</scope>
    <source>
        <strain evidence="1">Semi-engorged</strain>
        <tissue evidence="1">Salivary glands</tissue>
    </source>
</reference>
<name>A0A6B0UQH9_IXORI</name>
<protein>
    <submittedName>
        <fullName evidence="1">Uncharacterized protein</fullName>
    </submittedName>
</protein>
<accession>A0A6B0UQH9</accession>
<sequence>MRGAIKRLRCSVRLGYCATEADSWARGGASASAAAMTSLLWNVQTGSGTPAVRRVTSLLLALAQHGARLIMRATRNGSTSASLQCSSRYKNTRKAPRHAPRLAASRCSSAAGGPSAFFAVTMATNFE</sequence>
<dbReference type="EMBL" id="GIFC01009890">
    <property type="protein sequence ID" value="MXU91973.1"/>
    <property type="molecule type" value="Transcribed_RNA"/>
</dbReference>
<proteinExistence type="predicted"/>
<evidence type="ECO:0000313" key="1">
    <source>
        <dbReference type="EMBL" id="MXU91973.1"/>
    </source>
</evidence>
<organism evidence="1">
    <name type="scientific">Ixodes ricinus</name>
    <name type="common">Common tick</name>
    <name type="synonym">Acarus ricinus</name>
    <dbReference type="NCBI Taxonomy" id="34613"/>
    <lineage>
        <taxon>Eukaryota</taxon>
        <taxon>Metazoa</taxon>
        <taxon>Ecdysozoa</taxon>
        <taxon>Arthropoda</taxon>
        <taxon>Chelicerata</taxon>
        <taxon>Arachnida</taxon>
        <taxon>Acari</taxon>
        <taxon>Parasitiformes</taxon>
        <taxon>Ixodida</taxon>
        <taxon>Ixodoidea</taxon>
        <taxon>Ixodidae</taxon>
        <taxon>Ixodinae</taxon>
        <taxon>Ixodes</taxon>
    </lineage>
</organism>
<dbReference type="AlphaFoldDB" id="A0A6B0UQH9"/>